<protein>
    <submittedName>
        <fullName evidence="2">DUF4065 domain-containing protein</fullName>
    </submittedName>
</protein>
<dbReference type="AlphaFoldDB" id="A0A9Q9JB04"/>
<dbReference type="InterPro" id="IPR025272">
    <property type="entry name" value="SocA_Panacea"/>
</dbReference>
<sequence>MEKIELQSPIAVANFIIEVANEKENPVTNLKLQKVLFFLQGYCLAEYNSPLIDGNFSKWQYGPVEEEVYQEFKYFGASPINSKSTQLRMDSGKIEFYCEEISMSDNLLNKIKEIVEQIIKKEPWQLVRLTHDDPSWKNYEDKIRSRTAEDYTNEEIKDCFKANQEVLGV</sequence>
<dbReference type="RefSeq" id="WP_260904991.1">
    <property type="nucleotide sequence ID" value="NZ_CP104396.1"/>
</dbReference>
<evidence type="ECO:0000313" key="3">
    <source>
        <dbReference type="Proteomes" id="UP001058429"/>
    </source>
</evidence>
<accession>A0A9Q9JB04</accession>
<name>A0A9Q9JB04_9LACO</name>
<proteinExistence type="predicted"/>
<gene>
    <name evidence="2" type="ORF">N4562_04855</name>
</gene>
<evidence type="ECO:0000259" key="1">
    <source>
        <dbReference type="Pfam" id="PF13274"/>
    </source>
</evidence>
<dbReference type="Proteomes" id="UP001058429">
    <property type="component" value="Chromosome"/>
</dbReference>
<reference evidence="2" key="1">
    <citation type="submission" date="2022-09" db="EMBL/GenBank/DDBJ databases">
        <title>Complete genome of Ligilactobacillus agilis AM_LB6, isolated from chicken feces.</title>
        <authorList>
            <person name="den Bakker H.C."/>
            <person name="Mann A."/>
        </authorList>
    </citation>
    <scope>NUCLEOTIDE SEQUENCE</scope>
    <source>
        <strain evidence="2">AM_LB6</strain>
    </source>
</reference>
<organism evidence="2 3">
    <name type="scientific">Ligilactobacillus agilis</name>
    <dbReference type="NCBI Taxonomy" id="1601"/>
    <lineage>
        <taxon>Bacteria</taxon>
        <taxon>Bacillati</taxon>
        <taxon>Bacillota</taxon>
        <taxon>Bacilli</taxon>
        <taxon>Lactobacillales</taxon>
        <taxon>Lactobacillaceae</taxon>
        <taxon>Ligilactobacillus</taxon>
    </lineage>
</organism>
<dbReference type="Pfam" id="PF13274">
    <property type="entry name" value="SocA_Panacea"/>
    <property type="match status" value="1"/>
</dbReference>
<dbReference type="GeneID" id="75137160"/>
<evidence type="ECO:0000313" key="2">
    <source>
        <dbReference type="EMBL" id="UXC64348.1"/>
    </source>
</evidence>
<dbReference type="EMBL" id="CP104396">
    <property type="protein sequence ID" value="UXC64348.1"/>
    <property type="molecule type" value="Genomic_DNA"/>
</dbReference>
<feature type="domain" description="Antitoxin SocA-like Panacea" evidence="1">
    <location>
        <begin position="32"/>
        <end position="137"/>
    </location>
</feature>